<dbReference type="InterPro" id="IPR007197">
    <property type="entry name" value="rSAM"/>
</dbReference>
<evidence type="ECO:0000259" key="5">
    <source>
        <dbReference type="PROSITE" id="PS51918"/>
    </source>
</evidence>
<evidence type="ECO:0000256" key="3">
    <source>
        <dbReference type="ARBA" id="ARBA00023004"/>
    </source>
</evidence>
<keyword evidence="4" id="KW-0411">Iron-sulfur</keyword>
<name>A0A7Z7AV39_9EURY</name>
<dbReference type="Gene3D" id="3.20.20.70">
    <property type="entry name" value="Aldolase class I"/>
    <property type="match status" value="1"/>
</dbReference>
<dbReference type="PROSITE" id="PS51918">
    <property type="entry name" value="RADICAL_SAM"/>
    <property type="match status" value="1"/>
</dbReference>
<organism evidence="6 7">
    <name type="scientific">Methanolobus vulcani</name>
    <dbReference type="NCBI Taxonomy" id="38026"/>
    <lineage>
        <taxon>Archaea</taxon>
        <taxon>Methanobacteriati</taxon>
        <taxon>Methanobacteriota</taxon>
        <taxon>Stenosarchaea group</taxon>
        <taxon>Methanomicrobia</taxon>
        <taxon>Methanosarcinales</taxon>
        <taxon>Methanosarcinaceae</taxon>
        <taxon>Methanolobus</taxon>
    </lineage>
</organism>
<evidence type="ECO:0000256" key="4">
    <source>
        <dbReference type="ARBA" id="ARBA00023014"/>
    </source>
</evidence>
<dbReference type="InterPro" id="IPR050377">
    <property type="entry name" value="Radical_SAM_PqqE_MftC-like"/>
</dbReference>
<keyword evidence="3" id="KW-0408">Iron</keyword>
<dbReference type="Pfam" id="PF13186">
    <property type="entry name" value="SPASM"/>
    <property type="match status" value="1"/>
</dbReference>
<protein>
    <submittedName>
        <fullName evidence="6">Radical SAM superfamily enzyme, MoaA/NifB/PqqE/SkfB family</fullName>
    </submittedName>
</protein>
<dbReference type="InterPro" id="IPR013785">
    <property type="entry name" value="Aldolase_TIM"/>
</dbReference>
<gene>
    <name evidence="6" type="ORF">SAMN04488589_0711</name>
</gene>
<dbReference type="PANTHER" id="PTHR11228">
    <property type="entry name" value="RADICAL SAM DOMAIN PROTEIN"/>
    <property type="match status" value="1"/>
</dbReference>
<dbReference type="Proteomes" id="UP000199259">
    <property type="component" value="Unassembled WGS sequence"/>
</dbReference>
<accession>A0A7Z7AV39</accession>
<dbReference type="RefSeq" id="WP_238380704.1">
    <property type="nucleotide sequence ID" value="NZ_FNCA01000002.1"/>
</dbReference>
<evidence type="ECO:0000313" key="7">
    <source>
        <dbReference type="Proteomes" id="UP000199259"/>
    </source>
</evidence>
<dbReference type="SFLD" id="SFLDG01067">
    <property type="entry name" value="SPASM/twitch_domain_containing"/>
    <property type="match status" value="1"/>
</dbReference>
<dbReference type="CDD" id="cd01335">
    <property type="entry name" value="Radical_SAM"/>
    <property type="match status" value="1"/>
</dbReference>
<dbReference type="GO" id="GO:0003824">
    <property type="term" value="F:catalytic activity"/>
    <property type="evidence" value="ECO:0007669"/>
    <property type="project" value="InterPro"/>
</dbReference>
<dbReference type="AlphaFoldDB" id="A0A7Z7AV39"/>
<keyword evidence="7" id="KW-1185">Reference proteome</keyword>
<keyword evidence="2" id="KW-0479">Metal-binding</keyword>
<reference evidence="6 7" key="1">
    <citation type="submission" date="2016-10" db="EMBL/GenBank/DDBJ databases">
        <authorList>
            <person name="Varghese N."/>
            <person name="Submissions S."/>
        </authorList>
    </citation>
    <scope>NUCLEOTIDE SEQUENCE [LARGE SCALE GENOMIC DNA]</scope>
    <source>
        <strain evidence="6 7">PL 12/M</strain>
    </source>
</reference>
<dbReference type="SUPFAM" id="SSF102114">
    <property type="entry name" value="Radical SAM enzymes"/>
    <property type="match status" value="1"/>
</dbReference>
<keyword evidence="1" id="KW-0949">S-adenosyl-L-methionine</keyword>
<dbReference type="SFLD" id="SFLDS00029">
    <property type="entry name" value="Radical_SAM"/>
    <property type="match status" value="1"/>
</dbReference>
<dbReference type="PANTHER" id="PTHR11228:SF7">
    <property type="entry name" value="PQQA PEPTIDE CYCLASE"/>
    <property type="match status" value="1"/>
</dbReference>
<evidence type="ECO:0000256" key="1">
    <source>
        <dbReference type="ARBA" id="ARBA00022691"/>
    </source>
</evidence>
<dbReference type="GO" id="GO:0006783">
    <property type="term" value="P:heme biosynthetic process"/>
    <property type="evidence" value="ECO:0007669"/>
    <property type="project" value="TreeGrafter"/>
</dbReference>
<comment type="caution">
    <text evidence="6">The sequence shown here is derived from an EMBL/GenBank/DDBJ whole genome shotgun (WGS) entry which is preliminary data.</text>
</comment>
<proteinExistence type="predicted"/>
<dbReference type="InterPro" id="IPR058240">
    <property type="entry name" value="rSAM_sf"/>
</dbReference>
<dbReference type="GO" id="GO:0046872">
    <property type="term" value="F:metal ion binding"/>
    <property type="evidence" value="ECO:0007669"/>
    <property type="project" value="UniProtKB-KW"/>
</dbReference>
<feature type="domain" description="Radical SAM core" evidence="5">
    <location>
        <begin position="96"/>
        <end position="304"/>
    </location>
</feature>
<dbReference type="GO" id="GO:0051536">
    <property type="term" value="F:iron-sulfur cluster binding"/>
    <property type="evidence" value="ECO:0007669"/>
    <property type="project" value="UniProtKB-KW"/>
</dbReference>
<dbReference type="EMBL" id="FNCA01000002">
    <property type="protein sequence ID" value="SDF50079.1"/>
    <property type="molecule type" value="Genomic_DNA"/>
</dbReference>
<evidence type="ECO:0000313" key="6">
    <source>
        <dbReference type="EMBL" id="SDF50079.1"/>
    </source>
</evidence>
<sequence length="400" mass="45205">MKADHKNSDNKDIALVSIPGLSIKMDKKADFVQLKAHGPLRKACAPFLKKINQRLKEEKPALVDDDKVIASTWLPPIPSKAFNRLLLAETQIALGRYIPETVSFEITRNCKCNCEHCVVSGGEGDLDIETIKQAIDDVLDMGAMVIVFTEGDPMLREDIYELIDYVDKERAIVNMYTPGTEMTPENARRLKEAGLHNLLVSIYSTETEKHDAVRRLDGAFDIATNAMRMGLDAGLLVTMATHVSPKNIDELPAMYQLARDIGVHEFSLWESVPKKKDDPIISDGDRKKVLEMYHRINSTKGGPRIFANTYFEGEMLGCMAGQRWMHVCVDGLVKGCPYIPFHYGNIQDSSIKDIWTKIRKDKAFRGQRRTCLMQEKEYLQLVDKIPEDASKPYDIDKIQA</sequence>
<dbReference type="InterPro" id="IPR023885">
    <property type="entry name" value="4Fe4S-binding_SPASM_dom"/>
</dbReference>
<evidence type="ECO:0000256" key="2">
    <source>
        <dbReference type="ARBA" id="ARBA00022723"/>
    </source>
</evidence>
<dbReference type="SFLD" id="SFLDG01386">
    <property type="entry name" value="main_SPASM_domain-containing"/>
    <property type="match status" value="1"/>
</dbReference>
<dbReference type="Pfam" id="PF04055">
    <property type="entry name" value="Radical_SAM"/>
    <property type="match status" value="1"/>
</dbReference>